<dbReference type="PANTHER" id="PTHR43132">
    <property type="entry name" value="ARSENICAL RESISTANCE OPERON REPRESSOR ARSR-RELATED"/>
    <property type="match status" value="1"/>
</dbReference>
<dbReference type="Pfam" id="PF01022">
    <property type="entry name" value="HTH_5"/>
    <property type="match status" value="1"/>
</dbReference>
<evidence type="ECO:0000256" key="3">
    <source>
        <dbReference type="ARBA" id="ARBA00023163"/>
    </source>
</evidence>
<dbReference type="InterPro" id="IPR036388">
    <property type="entry name" value="WH-like_DNA-bd_sf"/>
</dbReference>
<dbReference type="GO" id="GO:0003700">
    <property type="term" value="F:DNA-binding transcription factor activity"/>
    <property type="evidence" value="ECO:0007669"/>
    <property type="project" value="InterPro"/>
</dbReference>
<keyword evidence="3" id="KW-0804">Transcription</keyword>
<dbReference type="NCBIfam" id="NF033788">
    <property type="entry name" value="HTH_metalloreg"/>
    <property type="match status" value="1"/>
</dbReference>
<comment type="caution">
    <text evidence="5">The sequence shown here is derived from an EMBL/GenBank/DDBJ whole genome shotgun (WGS) entry which is preliminary data.</text>
</comment>
<keyword evidence="2" id="KW-0238">DNA-binding</keyword>
<dbReference type="STRING" id="328396.RU93_GL001435"/>
<gene>
    <name evidence="5" type="ORF">RU93_GL001435</name>
</gene>
<proteinExistence type="predicted"/>
<dbReference type="PROSITE" id="PS50987">
    <property type="entry name" value="HTH_ARSR_2"/>
    <property type="match status" value="1"/>
</dbReference>
<organism evidence="5 6">
    <name type="scientific">Enterococcus aquimarinus</name>
    <dbReference type="NCBI Taxonomy" id="328396"/>
    <lineage>
        <taxon>Bacteria</taxon>
        <taxon>Bacillati</taxon>
        <taxon>Bacillota</taxon>
        <taxon>Bacilli</taxon>
        <taxon>Lactobacillales</taxon>
        <taxon>Enterococcaceae</taxon>
        <taxon>Enterococcus</taxon>
    </lineage>
</organism>
<dbReference type="SUPFAM" id="SSF46785">
    <property type="entry name" value="Winged helix' DNA-binding domain"/>
    <property type="match status" value="1"/>
</dbReference>
<dbReference type="InterPro" id="IPR011991">
    <property type="entry name" value="ArsR-like_HTH"/>
</dbReference>
<dbReference type="InterPro" id="IPR051011">
    <property type="entry name" value="Metal_resp_trans_reg"/>
</dbReference>
<evidence type="ECO:0000313" key="5">
    <source>
        <dbReference type="EMBL" id="OJG11440.1"/>
    </source>
</evidence>
<reference evidence="5 6" key="1">
    <citation type="submission" date="2014-12" db="EMBL/GenBank/DDBJ databases">
        <title>Draft genome sequences of 29 type strains of Enterococci.</title>
        <authorList>
            <person name="Zhong Z."/>
            <person name="Sun Z."/>
            <person name="Liu W."/>
            <person name="Zhang W."/>
            <person name="Zhang H."/>
        </authorList>
    </citation>
    <scope>NUCLEOTIDE SEQUENCE [LARGE SCALE GENOMIC DNA]</scope>
    <source>
        <strain evidence="5 6">DSM 17690</strain>
    </source>
</reference>
<dbReference type="RefSeq" id="WP_071874181.1">
    <property type="nucleotide sequence ID" value="NZ_JBHSHF010000014.1"/>
</dbReference>
<dbReference type="Gene3D" id="1.10.10.10">
    <property type="entry name" value="Winged helix-like DNA-binding domain superfamily/Winged helix DNA-binding domain"/>
    <property type="match status" value="1"/>
</dbReference>
<dbReference type="OrthoDB" id="9794330at2"/>
<dbReference type="PANTHER" id="PTHR43132:SF6">
    <property type="entry name" value="HTH-TYPE TRANSCRIPTIONAL REPRESSOR CZRA"/>
    <property type="match status" value="1"/>
</dbReference>
<sequence length="97" mass="11426">MQELPTLQEIEKVSRIFKLLSDATRLKILLTLEQGERNVTSIAEVVQMEQSAVSHQLKLLKDNRMVKARREGKTVFYRLDDQHVFDILEETLEHIRH</sequence>
<dbReference type="CDD" id="cd00090">
    <property type="entry name" value="HTH_ARSR"/>
    <property type="match status" value="1"/>
</dbReference>
<dbReference type="EMBL" id="JXKD01000003">
    <property type="protein sequence ID" value="OJG11440.1"/>
    <property type="molecule type" value="Genomic_DNA"/>
</dbReference>
<dbReference type="InterPro" id="IPR001845">
    <property type="entry name" value="HTH_ArsR_DNA-bd_dom"/>
</dbReference>
<dbReference type="Proteomes" id="UP000182149">
    <property type="component" value="Unassembled WGS sequence"/>
</dbReference>
<evidence type="ECO:0000256" key="1">
    <source>
        <dbReference type="ARBA" id="ARBA00023015"/>
    </source>
</evidence>
<protein>
    <submittedName>
        <fullName evidence="5">ArsR family transcriptional regulator</fullName>
    </submittedName>
</protein>
<dbReference type="InterPro" id="IPR036390">
    <property type="entry name" value="WH_DNA-bd_sf"/>
</dbReference>
<feature type="domain" description="HTH arsR-type" evidence="4">
    <location>
        <begin position="4"/>
        <end position="97"/>
    </location>
</feature>
<accession>A0A1L8QVD0</accession>
<keyword evidence="6" id="KW-1185">Reference proteome</keyword>
<evidence type="ECO:0000313" key="6">
    <source>
        <dbReference type="Proteomes" id="UP000182149"/>
    </source>
</evidence>
<dbReference type="SMART" id="SM00418">
    <property type="entry name" value="HTH_ARSR"/>
    <property type="match status" value="1"/>
</dbReference>
<dbReference type="PRINTS" id="PR00778">
    <property type="entry name" value="HTHARSR"/>
</dbReference>
<dbReference type="AlphaFoldDB" id="A0A1L8QVD0"/>
<keyword evidence="1" id="KW-0805">Transcription regulation</keyword>
<dbReference type="GO" id="GO:0003677">
    <property type="term" value="F:DNA binding"/>
    <property type="evidence" value="ECO:0007669"/>
    <property type="project" value="UniProtKB-KW"/>
</dbReference>
<evidence type="ECO:0000256" key="2">
    <source>
        <dbReference type="ARBA" id="ARBA00023125"/>
    </source>
</evidence>
<name>A0A1L8QVD0_9ENTE</name>
<evidence type="ECO:0000259" key="4">
    <source>
        <dbReference type="PROSITE" id="PS50987"/>
    </source>
</evidence>